<feature type="transmembrane region" description="Helical" evidence="1">
    <location>
        <begin position="39"/>
        <end position="65"/>
    </location>
</feature>
<proteinExistence type="predicted"/>
<dbReference type="Proteomes" id="UP000293300">
    <property type="component" value="Unassembled WGS sequence"/>
</dbReference>
<keyword evidence="1" id="KW-0472">Membrane</keyword>
<comment type="caution">
    <text evidence="2">The sequence shown here is derived from an EMBL/GenBank/DDBJ whole genome shotgun (WGS) entry which is preliminary data.</text>
</comment>
<keyword evidence="3" id="KW-1185">Reference proteome</keyword>
<reference evidence="2 3" key="1">
    <citation type="submission" date="2019-02" db="EMBL/GenBank/DDBJ databases">
        <title>Flavobacterium sp. RD-2-33 isolated from forest soil.</title>
        <authorList>
            <person name="Chaudhary D.K."/>
        </authorList>
    </citation>
    <scope>NUCLEOTIDE SEQUENCE [LARGE SCALE GENOMIC DNA]</scope>
    <source>
        <strain evidence="2 3">RD-2-33</strain>
    </source>
</reference>
<protein>
    <recommendedName>
        <fullName evidence="4">DUF997 family protein</fullName>
    </recommendedName>
</protein>
<feature type="transmembrane region" description="Helical" evidence="1">
    <location>
        <begin position="7"/>
        <end position="27"/>
    </location>
</feature>
<keyword evidence="1" id="KW-1133">Transmembrane helix</keyword>
<dbReference type="OrthoDB" id="679529at2"/>
<dbReference type="AlphaFoldDB" id="A0A4Q9YUB3"/>
<accession>A0A4Q9YUB3</accession>
<sequence>MNTVKKYLGFVWILLAAAVAYYSIGIFGGKLTSGKQDDLVFGIIVFFILLPLIVTGLLLFGYYCITDEYEEDYD</sequence>
<dbReference type="InterPro" id="IPR049211">
    <property type="entry name" value="DUF6814"/>
</dbReference>
<keyword evidence="1" id="KW-0812">Transmembrane</keyword>
<evidence type="ECO:0008006" key="4">
    <source>
        <dbReference type="Google" id="ProtNLM"/>
    </source>
</evidence>
<dbReference type="RefSeq" id="WP_131476825.1">
    <property type="nucleotide sequence ID" value="NZ_SJPE01000018.1"/>
</dbReference>
<evidence type="ECO:0000313" key="3">
    <source>
        <dbReference type="Proteomes" id="UP000293300"/>
    </source>
</evidence>
<dbReference type="EMBL" id="SJPE01000018">
    <property type="protein sequence ID" value="TBX65555.1"/>
    <property type="molecule type" value="Genomic_DNA"/>
</dbReference>
<organism evidence="2 3">
    <name type="scientific">Flavobacterium silvisoli</name>
    <dbReference type="NCBI Taxonomy" id="2529433"/>
    <lineage>
        <taxon>Bacteria</taxon>
        <taxon>Pseudomonadati</taxon>
        <taxon>Bacteroidota</taxon>
        <taxon>Flavobacteriia</taxon>
        <taxon>Flavobacteriales</taxon>
        <taxon>Flavobacteriaceae</taxon>
        <taxon>Flavobacterium</taxon>
    </lineage>
</organism>
<gene>
    <name evidence="2" type="ORF">EZL74_11800</name>
</gene>
<name>A0A4Q9YUB3_9FLAO</name>
<evidence type="ECO:0000313" key="2">
    <source>
        <dbReference type="EMBL" id="TBX65555.1"/>
    </source>
</evidence>
<evidence type="ECO:0000256" key="1">
    <source>
        <dbReference type="SAM" id="Phobius"/>
    </source>
</evidence>
<dbReference type="Pfam" id="PF20664">
    <property type="entry name" value="DUF6814"/>
    <property type="match status" value="1"/>
</dbReference>